<name>A0ABQ3K0J5_9DEIO</name>
<keyword evidence="2" id="KW-1185">Reference proteome</keyword>
<accession>A0ABQ3K0J5</accession>
<dbReference type="EMBL" id="BNAL01000007">
    <property type="protein sequence ID" value="GHF98566.1"/>
    <property type="molecule type" value="Genomic_DNA"/>
</dbReference>
<dbReference type="Proteomes" id="UP000632154">
    <property type="component" value="Unassembled WGS sequence"/>
</dbReference>
<reference evidence="2" key="1">
    <citation type="journal article" date="2019" name="Int. J. Syst. Evol. Microbiol.">
        <title>The Global Catalogue of Microorganisms (GCM) 10K type strain sequencing project: providing services to taxonomists for standard genome sequencing and annotation.</title>
        <authorList>
            <consortium name="The Broad Institute Genomics Platform"/>
            <consortium name="The Broad Institute Genome Sequencing Center for Infectious Disease"/>
            <person name="Wu L."/>
            <person name="Ma J."/>
        </authorList>
    </citation>
    <scope>NUCLEOTIDE SEQUENCE [LARGE SCALE GENOMIC DNA]</scope>
    <source>
        <strain evidence="2">CGMCC 1.18439</strain>
    </source>
</reference>
<comment type="caution">
    <text evidence="1">The sequence shown here is derived from an EMBL/GenBank/DDBJ whole genome shotgun (WGS) entry which is preliminary data.</text>
</comment>
<dbReference type="RefSeq" id="WP_189642406.1">
    <property type="nucleotide sequence ID" value="NZ_BNAL01000007.1"/>
</dbReference>
<evidence type="ECO:0000313" key="1">
    <source>
        <dbReference type="EMBL" id="GHF98566.1"/>
    </source>
</evidence>
<protein>
    <submittedName>
        <fullName evidence="1">Uncharacterized protein</fullName>
    </submittedName>
</protein>
<organism evidence="1 2">
    <name type="scientific">Deinococcus piscis</name>
    <dbReference type="NCBI Taxonomy" id="394230"/>
    <lineage>
        <taxon>Bacteria</taxon>
        <taxon>Thermotogati</taxon>
        <taxon>Deinococcota</taxon>
        <taxon>Deinococci</taxon>
        <taxon>Deinococcales</taxon>
        <taxon>Deinococcaceae</taxon>
        <taxon>Deinococcus</taxon>
    </lineage>
</organism>
<evidence type="ECO:0000313" key="2">
    <source>
        <dbReference type="Proteomes" id="UP000632154"/>
    </source>
</evidence>
<gene>
    <name evidence="1" type="ORF">GCM10017783_08120</name>
</gene>
<sequence length="78" mass="9081">MARFKNVSRTSRSSKLRALMVIAPIALELLSQYRNSQKAKRGRLYRPSKREQMFDSILDQANRRFGRQSKSGKRGGFF</sequence>
<proteinExistence type="predicted"/>